<proteinExistence type="predicted"/>
<keyword evidence="3" id="KW-1185">Reference proteome</keyword>
<organism evidence="2 3">
    <name type="scientific">Hesseltinella vesiculosa</name>
    <dbReference type="NCBI Taxonomy" id="101127"/>
    <lineage>
        <taxon>Eukaryota</taxon>
        <taxon>Fungi</taxon>
        <taxon>Fungi incertae sedis</taxon>
        <taxon>Mucoromycota</taxon>
        <taxon>Mucoromycotina</taxon>
        <taxon>Mucoromycetes</taxon>
        <taxon>Mucorales</taxon>
        <taxon>Cunninghamellaceae</taxon>
        <taxon>Hesseltinella</taxon>
    </lineage>
</organism>
<evidence type="ECO:0000259" key="1">
    <source>
        <dbReference type="Pfam" id="PF10505"/>
    </source>
</evidence>
<reference evidence="2 3" key="1">
    <citation type="submission" date="2016-07" db="EMBL/GenBank/DDBJ databases">
        <title>Pervasive Adenine N6-methylation of Active Genes in Fungi.</title>
        <authorList>
            <consortium name="DOE Joint Genome Institute"/>
            <person name="Mondo S.J."/>
            <person name="Dannebaum R.O."/>
            <person name="Kuo R.C."/>
            <person name="Labutti K."/>
            <person name="Haridas S."/>
            <person name="Kuo A."/>
            <person name="Salamov A."/>
            <person name="Ahrendt S.R."/>
            <person name="Lipzen A."/>
            <person name="Sullivan W."/>
            <person name="Andreopoulos W.B."/>
            <person name="Clum A."/>
            <person name="Lindquist E."/>
            <person name="Daum C."/>
            <person name="Ramamoorthy G.K."/>
            <person name="Gryganskyi A."/>
            <person name="Culley D."/>
            <person name="Magnuson J.K."/>
            <person name="James T.Y."/>
            <person name="O'Malley M.A."/>
            <person name="Stajich J.E."/>
            <person name="Spatafora J.W."/>
            <person name="Visel A."/>
            <person name="Grigoriev I.V."/>
        </authorList>
    </citation>
    <scope>NUCLEOTIDE SEQUENCE [LARGE SCALE GENOMIC DNA]</scope>
    <source>
        <strain evidence="2 3">NRRL 3301</strain>
    </source>
</reference>
<dbReference type="Pfam" id="PF10505">
    <property type="entry name" value="NARG2_C"/>
    <property type="match status" value="1"/>
</dbReference>
<name>A0A1X2GWN7_9FUNG</name>
<comment type="caution">
    <text evidence="2">The sequence shown here is derived from an EMBL/GenBank/DDBJ whole genome shotgun (WGS) entry which is preliminary data.</text>
</comment>
<dbReference type="AlphaFoldDB" id="A0A1X2GWN7"/>
<evidence type="ECO:0000313" key="2">
    <source>
        <dbReference type="EMBL" id="ORX62452.1"/>
    </source>
</evidence>
<gene>
    <name evidence="2" type="ORF">DM01DRAFT_1280127</name>
</gene>
<sequence>MQHENQPSNTLYFDTPLPINRSWSARERNQLYFNMACKSQLLDWPRASRFDPPTKQPAENTDLVASNDPDSENLVYNYWTFGDMTLLLRHQIDGYLESNNEKRYCLVSAKLDYQLDHDREEISTAQERSNHWLRSFLAGHATLLEARVDVPNNRITRVDQKQMRDIMGDKWQPLQESELLRFLFTELHR</sequence>
<dbReference type="InterPro" id="IPR019535">
    <property type="entry name" value="ICE2_C"/>
</dbReference>
<dbReference type="GO" id="GO:0042795">
    <property type="term" value="P:snRNA transcription by RNA polymerase II"/>
    <property type="evidence" value="ECO:0007669"/>
    <property type="project" value="TreeGrafter"/>
</dbReference>
<dbReference type="PANTHER" id="PTHR14633:SF3">
    <property type="entry name" value="LITTLE ELONGATION COMPLEX SUBUNIT 2"/>
    <property type="match status" value="1"/>
</dbReference>
<dbReference type="STRING" id="101127.A0A1X2GWN7"/>
<dbReference type="GO" id="GO:0008023">
    <property type="term" value="C:transcription elongation factor complex"/>
    <property type="evidence" value="ECO:0007669"/>
    <property type="project" value="InterPro"/>
</dbReference>
<dbReference type="PANTHER" id="PTHR14633">
    <property type="entry name" value="LITTLE ELONGATION COMPLEX SUBUNIT 2"/>
    <property type="match status" value="1"/>
</dbReference>
<accession>A0A1X2GWN7</accession>
<dbReference type="EMBL" id="MCGT01000002">
    <property type="protein sequence ID" value="ORX62452.1"/>
    <property type="molecule type" value="Genomic_DNA"/>
</dbReference>
<protein>
    <recommendedName>
        <fullName evidence="1">Little elongation complex subunit 2 C-terminal domain-containing protein</fullName>
    </recommendedName>
</protein>
<evidence type="ECO:0000313" key="3">
    <source>
        <dbReference type="Proteomes" id="UP000242146"/>
    </source>
</evidence>
<dbReference type="Proteomes" id="UP000242146">
    <property type="component" value="Unassembled WGS sequence"/>
</dbReference>
<dbReference type="GO" id="GO:0045945">
    <property type="term" value="P:positive regulation of transcription by RNA polymerase III"/>
    <property type="evidence" value="ECO:0007669"/>
    <property type="project" value="TreeGrafter"/>
</dbReference>
<feature type="domain" description="Little elongation complex subunit 2 C-terminal" evidence="1">
    <location>
        <begin position="67"/>
        <end position="166"/>
    </location>
</feature>
<dbReference type="OrthoDB" id="289162at2759"/>
<dbReference type="GO" id="GO:0042796">
    <property type="term" value="P:snRNA transcription by RNA polymerase III"/>
    <property type="evidence" value="ECO:0007669"/>
    <property type="project" value="TreeGrafter"/>
</dbReference>